<name>A0A7D7A2C0_9CLOT</name>
<keyword evidence="1" id="KW-0472">Membrane</keyword>
<dbReference type="RefSeq" id="WP_181603068.1">
    <property type="nucleotide sequence ID" value="NZ_CP059378.1"/>
</dbReference>
<reference evidence="3 4" key="1">
    <citation type="submission" date="2020-07" db="EMBL/GenBank/DDBJ databases">
        <title>Electron transfer.</title>
        <authorList>
            <person name="Huang L."/>
            <person name="Liu X."/>
            <person name="Zhou S."/>
        </authorList>
    </citation>
    <scope>NUCLEOTIDE SEQUENCE [LARGE SCALE GENOMIC DNA]</scope>
    <source>
        <strain evidence="3 4">Lx1</strain>
    </source>
</reference>
<dbReference type="InterPro" id="IPR031571">
    <property type="entry name" value="RcpC_dom"/>
</dbReference>
<keyword evidence="1" id="KW-1133">Transmembrane helix</keyword>
<dbReference type="Proteomes" id="UP000512286">
    <property type="component" value="Chromosome"/>
</dbReference>
<evidence type="ECO:0000313" key="3">
    <source>
        <dbReference type="EMBL" id="QLY81495.1"/>
    </source>
</evidence>
<dbReference type="Pfam" id="PF16976">
    <property type="entry name" value="RcpC"/>
    <property type="match status" value="1"/>
</dbReference>
<dbReference type="KEGG" id="cint:HZF06_07895"/>
<protein>
    <recommendedName>
        <fullName evidence="2">Flp pilus assembly protein RcpC/CpaB domain-containing protein</fullName>
    </recommendedName>
</protein>
<proteinExistence type="predicted"/>
<sequence>MKNKIMVFVISLIITLTAFMFILYIEKKLLNPNGTTKVYVVKAEKVDKGQVIDDKNFENLFTEDERRNEQLVPGYIENKEDLLNTTVMENLYKNEVATAKKLERTDDILKDIENKREITIKCSDFADAAGGTLREGDRVDIFNTSTSNSKVRTEPLLQNVYIYKALSSDGSEIDRKDKNKMATAMKFMVSPRDAAIIQNASVTGKLKLIKVVEESEYEKFFIENQKN</sequence>
<keyword evidence="1" id="KW-0812">Transmembrane</keyword>
<dbReference type="AlphaFoldDB" id="A0A7D7A2C0"/>
<dbReference type="EMBL" id="CP059378">
    <property type="protein sequence ID" value="QLY81495.1"/>
    <property type="molecule type" value="Genomic_DNA"/>
</dbReference>
<evidence type="ECO:0000259" key="2">
    <source>
        <dbReference type="Pfam" id="PF16976"/>
    </source>
</evidence>
<organism evidence="3 4">
    <name type="scientific">Clostridium intestinale</name>
    <dbReference type="NCBI Taxonomy" id="36845"/>
    <lineage>
        <taxon>Bacteria</taxon>
        <taxon>Bacillati</taxon>
        <taxon>Bacillota</taxon>
        <taxon>Clostridia</taxon>
        <taxon>Eubacteriales</taxon>
        <taxon>Clostridiaceae</taxon>
        <taxon>Clostridium</taxon>
    </lineage>
</organism>
<evidence type="ECO:0000256" key="1">
    <source>
        <dbReference type="SAM" id="Phobius"/>
    </source>
</evidence>
<feature type="transmembrane region" description="Helical" evidence="1">
    <location>
        <begin position="6"/>
        <end position="25"/>
    </location>
</feature>
<feature type="domain" description="Flp pilus assembly protein RcpC/CpaB" evidence="2">
    <location>
        <begin position="113"/>
        <end position="209"/>
    </location>
</feature>
<gene>
    <name evidence="3" type="ORF">HZF06_07895</name>
</gene>
<accession>A0A7D7A2C0</accession>
<evidence type="ECO:0000313" key="4">
    <source>
        <dbReference type="Proteomes" id="UP000512286"/>
    </source>
</evidence>